<evidence type="ECO:0000313" key="2">
    <source>
        <dbReference type="Proteomes" id="UP000295714"/>
    </source>
</evidence>
<organism evidence="1 2">
    <name type="scientific">Winogradskyella wandonensis</name>
    <dbReference type="NCBI Taxonomy" id="1442586"/>
    <lineage>
        <taxon>Bacteria</taxon>
        <taxon>Pseudomonadati</taxon>
        <taxon>Bacteroidota</taxon>
        <taxon>Flavobacteriia</taxon>
        <taxon>Flavobacteriales</taxon>
        <taxon>Flavobacteriaceae</taxon>
        <taxon>Winogradskyella</taxon>
    </lineage>
</organism>
<evidence type="ECO:0000313" key="1">
    <source>
        <dbReference type="EMBL" id="TCK67348.1"/>
    </source>
</evidence>
<protein>
    <submittedName>
        <fullName evidence="1">Uncharacterized protein DUF4846</fullName>
    </submittedName>
</protein>
<reference evidence="1 2" key="1">
    <citation type="journal article" date="2015" name="Stand. Genomic Sci.">
        <title>Genomic Encyclopedia of Bacterial and Archaeal Type Strains, Phase III: the genomes of soil and plant-associated and newly described type strains.</title>
        <authorList>
            <person name="Whitman W.B."/>
            <person name="Woyke T."/>
            <person name="Klenk H.P."/>
            <person name="Zhou Y."/>
            <person name="Lilburn T.G."/>
            <person name="Beck B.J."/>
            <person name="De Vos P."/>
            <person name="Vandamme P."/>
            <person name="Eisen J.A."/>
            <person name="Garrity G."/>
            <person name="Hugenholtz P."/>
            <person name="Kyrpides N.C."/>
        </authorList>
    </citation>
    <scope>NUCLEOTIDE SEQUENCE [LARGE SCALE GENOMIC DNA]</scope>
    <source>
        <strain evidence="1 2">CECT 8445</strain>
    </source>
</reference>
<sequence length="296" mass="33963">MFNYVCYMMKKLLVFLFLILVIAVFALQFQPVKQTVAAVITKPTYLNKGGATIKERVKVPNNYKRVVYDSTSFQYYIRHQNLKNYGAKVINYDGEPYFYQLGHLGVLDIDVPSNGLQQCADALIRLRSEYLWETNQKSKIGFEFTSGHYCSWNKYAEGYRPKVNGNKVTFHKTASSNHSKINFYNYLNLIYTYSGTMSLNNELKEITSIKDLKIGDMLIVGGFPGHVIMIADIVENEAGERRFLLIQGNTPAQSIHLLKNLDDTSISPWYKLQLNSEISVPGFTFTNSKFVRFIDE</sequence>
<name>A0A4R1KQP6_9FLAO</name>
<accession>A0A4R1KQP6</accession>
<dbReference type="InterPro" id="IPR032315">
    <property type="entry name" value="DUF4846"/>
</dbReference>
<proteinExistence type="predicted"/>
<dbReference type="AlphaFoldDB" id="A0A4R1KQP6"/>
<comment type="caution">
    <text evidence="1">The sequence shown here is derived from an EMBL/GenBank/DDBJ whole genome shotgun (WGS) entry which is preliminary data.</text>
</comment>
<dbReference type="Pfam" id="PF16138">
    <property type="entry name" value="DUF4846"/>
    <property type="match status" value="1"/>
</dbReference>
<dbReference type="Proteomes" id="UP000295714">
    <property type="component" value="Unassembled WGS sequence"/>
</dbReference>
<keyword evidence="2" id="KW-1185">Reference proteome</keyword>
<gene>
    <name evidence="1" type="ORF">DFQ05_1122</name>
</gene>
<dbReference type="EMBL" id="SMGI01000002">
    <property type="protein sequence ID" value="TCK67348.1"/>
    <property type="molecule type" value="Genomic_DNA"/>
</dbReference>